<reference evidence="1 2" key="1">
    <citation type="submission" date="2021-05" db="EMBL/GenBank/DDBJ databases">
        <title>Genome Assembly of Synthetic Allotetraploid Brassica napus Reveals Homoeologous Exchanges between Subgenomes.</title>
        <authorList>
            <person name="Davis J.T."/>
        </authorList>
    </citation>
    <scope>NUCLEOTIDE SEQUENCE [LARGE SCALE GENOMIC DNA]</scope>
    <source>
        <strain evidence="2">cv. Da-Ae</strain>
        <tissue evidence="1">Seedling</tissue>
    </source>
</reference>
<evidence type="ECO:0000313" key="2">
    <source>
        <dbReference type="Proteomes" id="UP000824890"/>
    </source>
</evidence>
<evidence type="ECO:0000313" key="1">
    <source>
        <dbReference type="EMBL" id="KAH0896745.1"/>
    </source>
</evidence>
<name>A0ABQ8AW26_BRANA</name>
<organism evidence="1 2">
    <name type="scientific">Brassica napus</name>
    <name type="common">Rape</name>
    <dbReference type="NCBI Taxonomy" id="3708"/>
    <lineage>
        <taxon>Eukaryota</taxon>
        <taxon>Viridiplantae</taxon>
        <taxon>Streptophyta</taxon>
        <taxon>Embryophyta</taxon>
        <taxon>Tracheophyta</taxon>
        <taxon>Spermatophyta</taxon>
        <taxon>Magnoliopsida</taxon>
        <taxon>eudicotyledons</taxon>
        <taxon>Gunneridae</taxon>
        <taxon>Pentapetalae</taxon>
        <taxon>rosids</taxon>
        <taxon>malvids</taxon>
        <taxon>Brassicales</taxon>
        <taxon>Brassicaceae</taxon>
        <taxon>Brassiceae</taxon>
        <taxon>Brassica</taxon>
    </lineage>
</organism>
<dbReference type="Proteomes" id="UP000824890">
    <property type="component" value="Unassembled WGS sequence"/>
</dbReference>
<accession>A0ABQ8AW26</accession>
<sequence length="144" mass="16344">MVEAKKGKPSTRQRMRFLRNPRCEPSTPSAVFLYCLTKKVSPVDVDSTKCWLMQHESIRGVGSLGGRFSNPTHCNLSLSLGSQRSNEPMRWPPDPGIRNIEVESQEEVAGGKWDLHTVHRGLDRHGEAGFHRDYDRKTLMVDKV</sequence>
<dbReference type="EMBL" id="JAGKQM010000012">
    <property type="protein sequence ID" value="KAH0896745.1"/>
    <property type="molecule type" value="Genomic_DNA"/>
</dbReference>
<proteinExistence type="predicted"/>
<keyword evidence="2" id="KW-1185">Reference proteome</keyword>
<gene>
    <name evidence="1" type="ORF">HID58_046313</name>
</gene>
<comment type="caution">
    <text evidence="1">The sequence shown here is derived from an EMBL/GenBank/DDBJ whole genome shotgun (WGS) entry which is preliminary data.</text>
</comment>
<protein>
    <submittedName>
        <fullName evidence="1">Uncharacterized protein</fullName>
    </submittedName>
</protein>